<evidence type="ECO:0000256" key="1">
    <source>
        <dbReference type="SAM" id="MobiDB-lite"/>
    </source>
</evidence>
<evidence type="ECO:0000313" key="3">
    <source>
        <dbReference type="RefSeq" id="XP_019632907.1"/>
    </source>
</evidence>
<organism evidence="2 3">
    <name type="scientific">Branchiostoma belcheri</name>
    <name type="common">Amphioxus</name>
    <dbReference type="NCBI Taxonomy" id="7741"/>
    <lineage>
        <taxon>Eukaryota</taxon>
        <taxon>Metazoa</taxon>
        <taxon>Chordata</taxon>
        <taxon>Cephalochordata</taxon>
        <taxon>Leptocardii</taxon>
        <taxon>Amphioxiformes</taxon>
        <taxon>Branchiostomatidae</taxon>
        <taxon>Branchiostoma</taxon>
    </lineage>
</organism>
<dbReference type="PANTHER" id="PTHR43564">
    <property type="entry name" value="KYNURENINE FORMAMIDASE-LIKE PROTEIN"/>
    <property type="match status" value="1"/>
</dbReference>
<feature type="compositionally biased region" description="Basic and acidic residues" evidence="1">
    <location>
        <begin position="1134"/>
        <end position="1144"/>
    </location>
</feature>
<reference evidence="3" key="1">
    <citation type="submission" date="2025-08" db="UniProtKB">
        <authorList>
            <consortium name="RefSeq"/>
        </authorList>
    </citation>
    <scope>IDENTIFICATION</scope>
    <source>
        <tissue evidence="3">Gonad</tissue>
    </source>
</reference>
<dbReference type="Proteomes" id="UP000515135">
    <property type="component" value="Unplaced"/>
</dbReference>
<evidence type="ECO:0000313" key="2">
    <source>
        <dbReference type="Proteomes" id="UP000515135"/>
    </source>
</evidence>
<dbReference type="RefSeq" id="XP_019632907.1">
    <property type="nucleotide sequence ID" value="XM_019777348.1"/>
</dbReference>
<feature type="compositionally biased region" description="Low complexity" evidence="1">
    <location>
        <begin position="1158"/>
        <end position="1188"/>
    </location>
</feature>
<dbReference type="PANTHER" id="PTHR43564:SF2">
    <property type="entry name" value="BLR6059 PROTEIN"/>
    <property type="match status" value="1"/>
</dbReference>
<feature type="compositionally biased region" description="Acidic residues" evidence="1">
    <location>
        <begin position="1079"/>
        <end position="1091"/>
    </location>
</feature>
<proteinExistence type="predicted"/>
<protein>
    <submittedName>
        <fullName evidence="3">Uncharacterized protein LOC109476416 isoform X1</fullName>
    </submittedName>
</protein>
<feature type="region of interest" description="Disordered" evidence="1">
    <location>
        <begin position="245"/>
        <end position="268"/>
    </location>
</feature>
<dbReference type="OrthoDB" id="5980153at2759"/>
<feature type="region of interest" description="Disordered" evidence="1">
    <location>
        <begin position="1065"/>
        <end position="1213"/>
    </location>
</feature>
<keyword evidence="2" id="KW-1185">Reference proteome</keyword>
<dbReference type="KEGG" id="bbel:109476416"/>
<dbReference type="GeneID" id="109476416"/>
<name>A0A6P4ZPJ4_BRABE</name>
<accession>A0A6P4ZPJ4</accession>
<sequence length="1331" mass="152430">MALKVTCGFARVAVRQSKLLRVSENEKSAQKHRSVCPTVRYEAFNEVFKSDTTLSFEDFCKSASHIDKVINGWMGSKTNREDKLKFLDHFKINNWKKLGSSEKAEHTMHGLCKGCCTNHKPFWNLYNKQIKCPKTRKALEFDDLNCQPTTFMKLDVEEEGARQLFQQADKICKRQYKRPLSEILPELNITSAEQERSKRRKTMCKAREQIQKAAKRNNKDLDITYGSGESLGSRRVRRLAEEFENRHDAEERTKRRKEREAAGKLKPKDRLGNFGTLCNFDKENLKEEVLAYEDGKDVNWTQLAIKHGVRGKDGNVPGNAGQLVKLWLQSEGIDTDRFKASSTHEVLRKARIRLDSDPKISVPKKRTEKQISEQLRVCITEGEVPIGEFIVPKQYKTYFLNKETNRIETQVTEIEGRKRPLQEIREDLLRKQQPFLREPRDYGSMTTEQLVKRLEELGEETSGESEDELREHLYSVENTRFESYWEDGASMANHGHILYLVATIYDPAVFLTNAEYYQKYKVKLNVQAMVERPEIYLIARCGGSDAEQLLYAETRRDDLPTLSLPVVSSDGRPIKDRLRFCKGDQPSRGFEFGKQRVGFYSCTCPADMRAVDDFWKCCHVENPVSDIKDRQSFIMEGPVTSQKASLTIPDPFHSMTKEELQEELTYRGTVDYSSAETMTKKALSDAFKETFHGVKRVPTLLYQKPNQSVEELNLQYLEETASEPMHDLSNHTKNLLSELPSRVPKEVSETIDTVKGHLLNKDVVRASDLRLALLVLYQQLKEISEVSDQTLKLIETLANMQQLCYADAEERSITSVFRMTNQIVLHHLLMKECLPGPPKTMTTRKLWGHYMHSLRDHIPIVFRIVATSSTMAENEERQFSSLKRITKSSANYSKPGHIIKNLFVRTHYQQKLQPSSSNHQINKISQAAKAIPKERTRIPINLLKKYPRDAQTYCERISDFLLPGYGVHWHIEEDHVVLHDAPDDKPNSVHGPKLHHFRSTTLKKEHAYLQQKWQECIQKQVPMPLSILWVYEGQKLIKKFKTPYLDPGYSFEPQVHHNLPFCQDGEDEVDEEERRCEPEAEGTESGAEDDTVVVRMERLDPEPDLEEVGTSSETRHMGSCVTSTPSRGYNIPDTPDRTPSRDLDVSVPSTPCHTDTVSGSSISTPARSSSISTPASSSCISTPASSSSTMLNTDIPTPPNTPMVPGQDRNRDESKWKTKMGSALAVVLGDVAIVRRLDSLKAKLKTSGSHNNKYIKVEYDTHIAKVSSSLSKVLHEDRKEFQIWERSFMTEKGRLPTAIDVRNSEVALPKQKRIRLTEHLLRSFGVNLHMM</sequence>
<gene>
    <name evidence="3" type="primary">LOC109476416</name>
</gene>
<feature type="compositionally biased region" description="Polar residues" evidence="1">
    <location>
        <begin position="1147"/>
        <end position="1157"/>
    </location>
</feature>